<keyword evidence="2" id="KW-1185">Reference proteome</keyword>
<organism evidence="1 2">
    <name type="scientific">Larimichthys crocea</name>
    <name type="common">Large yellow croaker</name>
    <name type="synonym">Pseudosciaena crocea</name>
    <dbReference type="NCBI Taxonomy" id="215358"/>
    <lineage>
        <taxon>Eukaryota</taxon>
        <taxon>Metazoa</taxon>
        <taxon>Chordata</taxon>
        <taxon>Craniata</taxon>
        <taxon>Vertebrata</taxon>
        <taxon>Euteleostomi</taxon>
        <taxon>Actinopterygii</taxon>
        <taxon>Neopterygii</taxon>
        <taxon>Teleostei</taxon>
        <taxon>Neoteleostei</taxon>
        <taxon>Acanthomorphata</taxon>
        <taxon>Eupercaria</taxon>
        <taxon>Sciaenidae</taxon>
        <taxon>Larimichthys</taxon>
    </lineage>
</organism>
<evidence type="ECO:0000313" key="2">
    <source>
        <dbReference type="Proteomes" id="UP000793456"/>
    </source>
</evidence>
<sequence>MADSEEFRLKRLKHEERLSRVFDEVMGLGDFADSSRGSASSSRSGGQGEGVKGEDEILGQEEQQPVEEEDSNGSGQEEKMDEGTGEPSFPRVPTPSSERRSSFTLGNNEGGGGGGAGRSGGAAFDDAVDGLEDD</sequence>
<name>A0ACD3RNA2_LARCR</name>
<gene>
    <name evidence="1" type="ORF">E3U43_014969</name>
</gene>
<reference evidence="1" key="1">
    <citation type="submission" date="2018-11" db="EMBL/GenBank/DDBJ databases">
        <title>The sequence and de novo assembly of Larimichthys crocea genome using PacBio and Hi-C technologies.</title>
        <authorList>
            <person name="Xu P."/>
            <person name="Chen B."/>
            <person name="Zhou Z."/>
            <person name="Ke Q."/>
            <person name="Wu Y."/>
            <person name="Bai H."/>
            <person name="Pu F."/>
        </authorList>
    </citation>
    <scope>NUCLEOTIDE SEQUENCE</scope>
    <source>
        <tissue evidence="1">Muscle</tissue>
    </source>
</reference>
<dbReference type="EMBL" id="CM011676">
    <property type="protein sequence ID" value="TMS20996.1"/>
    <property type="molecule type" value="Genomic_DNA"/>
</dbReference>
<protein>
    <submittedName>
        <fullName evidence="1">Uncharacterized protein</fullName>
    </submittedName>
</protein>
<evidence type="ECO:0000313" key="1">
    <source>
        <dbReference type="EMBL" id="TMS20996.1"/>
    </source>
</evidence>
<accession>A0ACD3RNA2</accession>
<proteinExistence type="predicted"/>
<comment type="caution">
    <text evidence="1">The sequence shown here is derived from an EMBL/GenBank/DDBJ whole genome shotgun (WGS) entry which is preliminary data.</text>
</comment>
<dbReference type="Proteomes" id="UP000793456">
    <property type="component" value="Chromosome III"/>
</dbReference>